<dbReference type="EMBL" id="JAFLVX010000011">
    <property type="protein sequence ID" value="MBO0476202.1"/>
    <property type="molecule type" value="Genomic_DNA"/>
</dbReference>
<dbReference type="InterPro" id="IPR029063">
    <property type="entry name" value="SAM-dependent_MTases_sf"/>
</dbReference>
<dbReference type="RefSeq" id="WP_206965128.1">
    <property type="nucleotide sequence ID" value="NZ_JAFLVX010000011.1"/>
</dbReference>
<sequence>MTNEQLKKEWLKSQERQKSFEGWDFSSIYEDFWQEELSWSYERIVNQYLTKDMSLLDMGTGGGELLESFQHPESFTSVTEGWETNYHLLLNKWSENEITIKFVKEDDQLDYLDNSFDIVLNSHESFDLNEVKRVLKPGGIFISQQVGDLNGVNLASRLIPNFSKKDFSLHLSSVKKELMLLGFEVLAEFEEYPAQKFFSMDALIYYVRTISWEFPDFEVNTHFDELLFLLEELKRQGFIYNQEHRFLFVAKKPNQ</sequence>
<dbReference type="PANTHER" id="PTHR43460:SF1">
    <property type="entry name" value="METHYLTRANSFERASE TYPE 11 DOMAIN-CONTAINING PROTEIN"/>
    <property type="match status" value="1"/>
</dbReference>
<evidence type="ECO:0000259" key="1">
    <source>
        <dbReference type="Pfam" id="PF08241"/>
    </source>
</evidence>
<dbReference type="SUPFAM" id="SSF53335">
    <property type="entry name" value="S-adenosyl-L-methionine-dependent methyltransferases"/>
    <property type="match status" value="1"/>
</dbReference>
<dbReference type="PANTHER" id="PTHR43460">
    <property type="entry name" value="METHYLTRANSFERASE"/>
    <property type="match status" value="1"/>
</dbReference>
<dbReference type="Gene3D" id="3.40.50.150">
    <property type="entry name" value="Vaccinia Virus protein VP39"/>
    <property type="match status" value="1"/>
</dbReference>
<keyword evidence="3" id="KW-1185">Reference proteome</keyword>
<dbReference type="GO" id="GO:0008168">
    <property type="term" value="F:methyltransferase activity"/>
    <property type="evidence" value="ECO:0007669"/>
    <property type="project" value="UniProtKB-KW"/>
</dbReference>
<reference evidence="2 3" key="1">
    <citation type="submission" date="2021-03" db="EMBL/GenBank/DDBJ databases">
        <title>Enterococcal diversity collection.</title>
        <authorList>
            <person name="Gilmore M.S."/>
            <person name="Schwartzman J."/>
            <person name="Van Tyne D."/>
            <person name="Martin M."/>
            <person name="Earl A.M."/>
            <person name="Manson A.L."/>
            <person name="Straub T."/>
            <person name="Salamzade R."/>
            <person name="Saavedra J."/>
            <person name="Lebreton F."/>
            <person name="Prichula J."/>
            <person name="Schaufler K."/>
            <person name="Gaca A."/>
            <person name="Sgardioli B."/>
            <person name="Wagenaar J."/>
            <person name="Strong T."/>
        </authorList>
    </citation>
    <scope>NUCLEOTIDE SEQUENCE [LARGE SCALE GENOMIC DNA]</scope>
    <source>
        <strain evidence="2 3">DIV0080</strain>
    </source>
</reference>
<gene>
    <name evidence="2" type="ORF">DOK76_03915</name>
</gene>
<name>A0ABS3HR18_9ENTE</name>
<accession>A0ABS3HR18</accession>
<proteinExistence type="predicted"/>
<dbReference type="CDD" id="cd02440">
    <property type="entry name" value="AdoMet_MTases"/>
    <property type="match status" value="1"/>
</dbReference>
<dbReference type="GO" id="GO:0032259">
    <property type="term" value="P:methylation"/>
    <property type="evidence" value="ECO:0007669"/>
    <property type="project" value="UniProtKB-KW"/>
</dbReference>
<dbReference type="Pfam" id="PF08241">
    <property type="entry name" value="Methyltransf_11"/>
    <property type="match status" value="1"/>
</dbReference>
<dbReference type="InterPro" id="IPR052939">
    <property type="entry name" value="23S_rRNA_MeTrnsfrase_RlmA"/>
</dbReference>
<feature type="domain" description="Methyltransferase type 11" evidence="1">
    <location>
        <begin position="56"/>
        <end position="142"/>
    </location>
</feature>
<organism evidence="2 3">
    <name type="scientific">Candidatus Vagococcus giribetii</name>
    <dbReference type="NCBI Taxonomy" id="2230876"/>
    <lineage>
        <taxon>Bacteria</taxon>
        <taxon>Bacillati</taxon>
        <taxon>Bacillota</taxon>
        <taxon>Bacilli</taxon>
        <taxon>Lactobacillales</taxon>
        <taxon>Enterococcaceae</taxon>
        <taxon>Vagococcus</taxon>
    </lineage>
</organism>
<keyword evidence="2" id="KW-0489">Methyltransferase</keyword>
<protein>
    <submittedName>
        <fullName evidence="2">Class I SAM-dependent methyltransferase</fullName>
    </submittedName>
</protein>
<evidence type="ECO:0000313" key="2">
    <source>
        <dbReference type="EMBL" id="MBO0476202.1"/>
    </source>
</evidence>
<dbReference type="InterPro" id="IPR013216">
    <property type="entry name" value="Methyltransf_11"/>
</dbReference>
<keyword evidence="2" id="KW-0808">Transferase</keyword>
<evidence type="ECO:0000313" key="3">
    <source>
        <dbReference type="Proteomes" id="UP000664857"/>
    </source>
</evidence>
<comment type="caution">
    <text evidence="2">The sequence shown here is derived from an EMBL/GenBank/DDBJ whole genome shotgun (WGS) entry which is preliminary data.</text>
</comment>
<dbReference type="Proteomes" id="UP000664857">
    <property type="component" value="Unassembled WGS sequence"/>
</dbReference>